<reference evidence="3 4" key="1">
    <citation type="submission" date="2019-09" db="EMBL/GenBank/DDBJ databases">
        <authorList>
            <person name="Christie C.A."/>
            <person name="Diallo A.S."/>
            <person name="Dixon Z."/>
            <person name="McIntosh P.M."/>
            <person name="Murthy K.H."/>
            <person name="Rosen M.G."/>
            <person name="Simpson L.M."/>
            <person name="Koustas K."/>
            <person name="Fogarty M.P."/>
            <person name="Molloy S.D."/>
            <person name="Garlena R.A."/>
            <person name="Russell D.A."/>
            <person name="Pope W.H."/>
            <person name="Jacobs-Sera D."/>
            <person name="Hatfull G.F."/>
        </authorList>
    </citation>
    <scope>NUCLEOTIDE SEQUENCE [LARGE SCALE GENOMIC DNA]</scope>
</reference>
<proteinExistence type="predicted"/>
<name>A0A5Q2F593_9CAUD</name>
<dbReference type="Gene3D" id="3.90.176.10">
    <property type="entry name" value="Toxin ADP-ribosyltransferase, Chain A, domain 1"/>
    <property type="match status" value="1"/>
</dbReference>
<dbReference type="Pfam" id="PF03496">
    <property type="entry name" value="ADPrib_exo_Tox"/>
    <property type="match status" value="1"/>
</dbReference>
<dbReference type="GeneID" id="77924243"/>
<gene>
    <name evidence="3" type="primary">75</name>
    <name evidence="3" type="ORF">SEA_SIXAMA_75</name>
</gene>
<dbReference type="RefSeq" id="YP_010648784.1">
    <property type="nucleotide sequence ID" value="NC_070762.1"/>
</dbReference>
<feature type="region of interest" description="Disordered" evidence="1">
    <location>
        <begin position="683"/>
        <end position="744"/>
    </location>
</feature>
<accession>A0A5Q2F593</accession>
<keyword evidence="4" id="KW-1185">Reference proteome</keyword>
<evidence type="ECO:0000313" key="4">
    <source>
        <dbReference type="Proteomes" id="UP000400849"/>
    </source>
</evidence>
<dbReference type="GO" id="GO:0016740">
    <property type="term" value="F:transferase activity"/>
    <property type="evidence" value="ECO:0007669"/>
    <property type="project" value="UniProtKB-KW"/>
</dbReference>
<feature type="region of interest" description="Disordered" evidence="1">
    <location>
        <begin position="1051"/>
        <end position="1088"/>
    </location>
</feature>
<dbReference type="EMBL" id="MN484601">
    <property type="protein sequence ID" value="QGF20254.1"/>
    <property type="molecule type" value="Genomic_DNA"/>
</dbReference>
<evidence type="ECO:0000313" key="3">
    <source>
        <dbReference type="EMBL" id="QGF20254.1"/>
    </source>
</evidence>
<evidence type="ECO:0000256" key="1">
    <source>
        <dbReference type="SAM" id="MobiDB-lite"/>
    </source>
</evidence>
<sequence>MRAVPIHTKEDIPAAIAAASTENQWYIQRMAKIFGVADLIPAEWQENDDTLVASGFGKIRKVRTPEGEKKYNQPIGSIIKAKIKWKEITHLGKIVGKLATDDDGNTVTIQKNPHPKTGWAAQWDWAIYNDKGKLIDSGSTPYDGNTESNAIYALGKLTPKPKLKAKATIPSANDDKVVLDNGNEITVGDKFDTPTVGIIEISAISSNNVTYLQEGWEMSTNKPNFKDWVQSGQITLVSTPAPKTSVSASKYEPGDEFWDSGTEWKINSKLTNDDGEVVFKFMKMGSAIKHTVSASQLQDWLDDGTMVPASDVDYDDGNDLDNIEVDEDDIKNDTSDLVFPTGDAGDNDDDDGNGLTLPDELAPGDSFQMEDGTGSWIIKEVKTNKLGSVYYILDEYDADGDQQDDIELFHSEIAGMVEDGEALYEGGGKHKTARDKNEEAVEFDPKNWNWSSTASGMTHTLDVDDPFVYVTAKDKPGNLSGKSWSATSNNISKTVSGTDSGIDNNKIAALKALKNADPQGYQALKDKHFTGPAPESESKPAWAKAKVGDVYHPSFADADNQDIEVTQITNSHVHYKYSTGIEGSLSLEKFNDYVSDGMLSKVEPKNSSSADPLAEFNETGIGDLVKTKIIGTDTWVSGVVVSKSPNVIKADIFETSNGMPNNYYGLDGKLTLTAEKFAKGEVFSTTPSMSEPKKSSPKPKSTSDPVTPAPVTSAPKPFISNKQKSFGKLSKDSSEKNIPKKSLADGTYPAVGQTVVDEDGNEGIVTEVFQSYTAVHFNGTKKAKTVSNKKLNLASASSSASAPAATLSYDDLTLGDDVTVDGEAAKVHMKGQSFVDFKLKNGSVITIFTSDLKDGTFTIKSASSSSTPATPAPESIDITKLKKGDVLYNAEGKPVEVTDTSYDPGKFIDVDFQFYSPKEFAKAVAEGKITKNPPPTTTIVDWQVAGSGKHYWGTDSSGLEAKSGSMAVYNGVIVRKDGSWIIIKNGSPVKEGTSATQEQGKKDANAEAVANFPEVLKKPVKPKKVEKNSAMSPSTGWHVATAVEELQAKSHPYEGTTGGQGGTGTKFPPGVLDTSAPLGSKENPRSWSNGDLSNRLYGLWMTSHHKQHWGSKAAFNRVANYTGSWYTTTTDYLKPPPSPADPTLDKQISELDKAFEDKASQPLKEWIIVTRGGSQAELNGLGLTDYSSLSEIQQHVGKTIASTTFKSTSIAEVPAFGGNCRFIYKVPPGIKGVYVAKLPNGNSGISHHPGENEVLLPRDMKVKIVDVVSNNHTGHSYDVVLEVIP</sequence>
<keyword evidence="3" id="KW-0808">Transferase</keyword>
<protein>
    <submittedName>
        <fullName evidence="3">ADP-ribosyltransferase</fullName>
    </submittedName>
</protein>
<feature type="compositionally biased region" description="Basic and acidic residues" evidence="1">
    <location>
        <begin position="729"/>
        <end position="738"/>
    </location>
</feature>
<feature type="region of interest" description="Disordered" evidence="1">
    <location>
        <begin position="327"/>
        <end position="359"/>
    </location>
</feature>
<dbReference type="PROSITE" id="PS51996">
    <property type="entry name" value="TR_MART"/>
    <property type="match status" value="1"/>
</dbReference>
<dbReference type="SUPFAM" id="SSF56399">
    <property type="entry name" value="ADP-ribosylation"/>
    <property type="match status" value="1"/>
</dbReference>
<dbReference type="GO" id="GO:0005576">
    <property type="term" value="C:extracellular region"/>
    <property type="evidence" value="ECO:0007669"/>
    <property type="project" value="InterPro"/>
</dbReference>
<dbReference type="KEGG" id="vg:77924243"/>
<dbReference type="InterPro" id="IPR003540">
    <property type="entry name" value="ADP-ribosyltransferase"/>
</dbReference>
<feature type="domain" description="ADP ribosyltransferase" evidence="2">
    <location>
        <begin position="1111"/>
        <end position="1280"/>
    </location>
</feature>
<dbReference type="Proteomes" id="UP000400849">
    <property type="component" value="Segment"/>
</dbReference>
<organism evidence="3 4">
    <name type="scientific">Gordonia phage Sixama</name>
    <dbReference type="NCBI Taxonomy" id="2653271"/>
    <lineage>
        <taxon>Viruses</taxon>
        <taxon>Duplodnaviria</taxon>
        <taxon>Heunggongvirae</taxon>
        <taxon>Uroviricota</taxon>
        <taxon>Caudoviricetes</taxon>
        <taxon>Sixamavirus</taxon>
        <taxon>Sixamavirus sixama</taxon>
    </lineage>
</organism>
<evidence type="ECO:0000259" key="2">
    <source>
        <dbReference type="Pfam" id="PF03496"/>
    </source>
</evidence>